<reference evidence="3" key="2">
    <citation type="submission" date="2024-04" db="EMBL/GenBank/DDBJ databases">
        <authorList>
            <person name="Chen Y."/>
            <person name="Shah S."/>
            <person name="Dougan E. K."/>
            <person name="Thang M."/>
            <person name="Chan C."/>
        </authorList>
    </citation>
    <scope>NUCLEOTIDE SEQUENCE [LARGE SCALE GENOMIC DNA]</scope>
</reference>
<dbReference type="Proteomes" id="UP001152797">
    <property type="component" value="Unassembled WGS sequence"/>
</dbReference>
<sequence length="467" mass="50578">MSLSKITASSPLHLRPLADWRTWWTPDIPETIAKAMKDHINVRRLPGNGCILNTSHFNGDIIKDPHISSVAEALLVAYPKNRQPSGYLLGDVVLKLDDLWNGSLLGGAKESPIMERSRRDNALSEGGRLKKLLSYVRTSALKSENGKTAEVTYLKSLANQRPVRTKRSTSVASTDTSVSSMSNATTLVLGQEIPDKSPGETSNSSISVFDETMALLGLDPNQACSYQSFTNLAEKELGADCKWMEYVNSLGSNQTPSTEAVSPMTVDSMTVDSSQTVAKDLTREFDSEPLPAPSRPDVSMMPVEAVAALDADSTAANPRQQLLLVDSKKRPKPADGGPSDAHNHEEPDTKREKTCPDAVGDSAADPSIAGRKKPDLGAVDGALPIPEGMPEHALPQGYRKGRLSYTICSSSTKARVEVLLKQKAFRIVKIGEKDGKALHDKPAVLQTPWMDNIAKAWETVQAQVGWL</sequence>
<dbReference type="EMBL" id="CAMXCT010000798">
    <property type="protein sequence ID" value="CAI3983379.1"/>
    <property type="molecule type" value="Genomic_DNA"/>
</dbReference>
<organism evidence="2">
    <name type="scientific">Cladocopium goreaui</name>
    <dbReference type="NCBI Taxonomy" id="2562237"/>
    <lineage>
        <taxon>Eukaryota</taxon>
        <taxon>Sar</taxon>
        <taxon>Alveolata</taxon>
        <taxon>Dinophyceae</taxon>
        <taxon>Suessiales</taxon>
        <taxon>Symbiodiniaceae</taxon>
        <taxon>Cladocopium</taxon>
    </lineage>
</organism>
<dbReference type="AlphaFoldDB" id="A0A9P1C1J8"/>
<evidence type="ECO:0000313" key="4">
    <source>
        <dbReference type="Proteomes" id="UP001152797"/>
    </source>
</evidence>
<dbReference type="EMBL" id="CAMXCT030000798">
    <property type="protein sequence ID" value="CAL4770691.1"/>
    <property type="molecule type" value="Genomic_DNA"/>
</dbReference>
<comment type="caution">
    <text evidence="2">The sequence shown here is derived from an EMBL/GenBank/DDBJ whole genome shotgun (WGS) entry which is preliminary data.</text>
</comment>
<keyword evidence="4" id="KW-1185">Reference proteome</keyword>
<name>A0A9P1C1J8_9DINO</name>
<gene>
    <name evidence="2" type="ORF">C1SCF055_LOCUS10997</name>
</gene>
<proteinExistence type="predicted"/>
<evidence type="ECO:0000256" key="1">
    <source>
        <dbReference type="SAM" id="MobiDB-lite"/>
    </source>
</evidence>
<dbReference type="EMBL" id="CAMXCT020000798">
    <property type="protein sequence ID" value="CAL1136754.1"/>
    <property type="molecule type" value="Genomic_DNA"/>
</dbReference>
<evidence type="ECO:0000313" key="3">
    <source>
        <dbReference type="EMBL" id="CAL1136754.1"/>
    </source>
</evidence>
<evidence type="ECO:0000313" key="2">
    <source>
        <dbReference type="EMBL" id="CAI3983379.1"/>
    </source>
</evidence>
<protein>
    <submittedName>
        <fullName evidence="2">Uncharacterized protein</fullName>
    </submittedName>
</protein>
<reference evidence="2" key="1">
    <citation type="submission" date="2022-10" db="EMBL/GenBank/DDBJ databases">
        <authorList>
            <person name="Chen Y."/>
            <person name="Dougan E. K."/>
            <person name="Chan C."/>
            <person name="Rhodes N."/>
            <person name="Thang M."/>
        </authorList>
    </citation>
    <scope>NUCLEOTIDE SEQUENCE</scope>
</reference>
<accession>A0A9P1C1J8</accession>
<feature type="compositionally biased region" description="Basic and acidic residues" evidence="1">
    <location>
        <begin position="341"/>
        <end position="355"/>
    </location>
</feature>
<feature type="region of interest" description="Disordered" evidence="1">
    <location>
        <begin position="309"/>
        <end position="376"/>
    </location>
</feature>